<dbReference type="Gene3D" id="1.20.1540.10">
    <property type="entry name" value="Rhomboid-like"/>
    <property type="match status" value="1"/>
</dbReference>
<gene>
    <name evidence="9" type="ORF">ENU78_05695</name>
</gene>
<feature type="transmembrane region" description="Helical" evidence="7">
    <location>
        <begin position="155"/>
        <end position="178"/>
    </location>
</feature>
<evidence type="ECO:0000256" key="2">
    <source>
        <dbReference type="ARBA" id="ARBA00009045"/>
    </source>
</evidence>
<dbReference type="PANTHER" id="PTHR43731:SF14">
    <property type="entry name" value="PRESENILIN-ASSOCIATED RHOMBOID-LIKE PROTEIN, MITOCHONDRIAL"/>
    <property type="match status" value="1"/>
</dbReference>
<organism evidence="9">
    <name type="scientific">Dictyoglomus thermophilum</name>
    <dbReference type="NCBI Taxonomy" id="14"/>
    <lineage>
        <taxon>Bacteria</taxon>
        <taxon>Pseudomonadati</taxon>
        <taxon>Dictyoglomota</taxon>
        <taxon>Dictyoglomia</taxon>
        <taxon>Dictyoglomales</taxon>
        <taxon>Dictyoglomaceae</taxon>
        <taxon>Dictyoglomus</taxon>
    </lineage>
</organism>
<keyword evidence="4" id="KW-0378">Hydrolase</keyword>
<comment type="subcellular location">
    <subcellularLocation>
        <location evidence="1">Membrane</location>
        <topology evidence="1">Multi-pass membrane protein</topology>
    </subcellularLocation>
</comment>
<dbReference type="GO" id="GO:0016020">
    <property type="term" value="C:membrane"/>
    <property type="evidence" value="ECO:0007669"/>
    <property type="project" value="UniProtKB-SubCell"/>
</dbReference>
<sequence>MIPLKDDVPSRRYPIVNTILLISNILVFLWEISLPQRVLENIIFKYGVIPYRFFNIALLPHGILTLFTSMFLHGGWSHVIGNMLYLYIFGDNVEDAMGHFRYLIFYLLSGILAGMTQVFFSSNPYIPAIGASGAIAGVLGAYIRYFPLARVLTITFFIFFIDFIYIPAFLYIGLWFLLQVSSGLFSLLIDISGGIAWWAHIGGFVFGFILAKYFRRRKYWFYYYLG</sequence>
<evidence type="ECO:0000256" key="7">
    <source>
        <dbReference type="SAM" id="Phobius"/>
    </source>
</evidence>
<dbReference type="Pfam" id="PF01694">
    <property type="entry name" value="Rhomboid"/>
    <property type="match status" value="1"/>
</dbReference>
<dbReference type="InterPro" id="IPR022764">
    <property type="entry name" value="Peptidase_S54_rhomboid_dom"/>
</dbReference>
<dbReference type="PANTHER" id="PTHR43731">
    <property type="entry name" value="RHOMBOID PROTEASE"/>
    <property type="match status" value="1"/>
</dbReference>
<keyword evidence="3 7" id="KW-0812">Transmembrane</keyword>
<dbReference type="GO" id="GO:0004252">
    <property type="term" value="F:serine-type endopeptidase activity"/>
    <property type="evidence" value="ECO:0007669"/>
    <property type="project" value="InterPro"/>
</dbReference>
<comment type="caution">
    <text evidence="9">The sequence shown here is derived from an EMBL/GenBank/DDBJ whole genome shotgun (WGS) entry which is preliminary data.</text>
</comment>
<feature type="transmembrane region" description="Helical" evidence="7">
    <location>
        <begin position="12"/>
        <end position="30"/>
    </location>
</feature>
<evidence type="ECO:0000313" key="9">
    <source>
        <dbReference type="EMBL" id="HGK23919.1"/>
    </source>
</evidence>
<dbReference type="FunFam" id="1.20.1540.10:FF:000027">
    <property type="entry name" value="Rhomboid family intramembrane serine protease"/>
    <property type="match status" value="1"/>
</dbReference>
<dbReference type="InterPro" id="IPR035952">
    <property type="entry name" value="Rhomboid-like_sf"/>
</dbReference>
<keyword evidence="6 7" id="KW-0472">Membrane</keyword>
<evidence type="ECO:0000256" key="1">
    <source>
        <dbReference type="ARBA" id="ARBA00004141"/>
    </source>
</evidence>
<accession>A0A7V3ZJ26</accession>
<feature type="transmembrane region" description="Helical" evidence="7">
    <location>
        <begin position="184"/>
        <end position="211"/>
    </location>
</feature>
<protein>
    <submittedName>
        <fullName evidence="9">Rhomboid family intramembrane serine protease</fullName>
    </submittedName>
</protein>
<dbReference type="EMBL" id="DTDV01000015">
    <property type="protein sequence ID" value="HGK23919.1"/>
    <property type="molecule type" value="Genomic_DNA"/>
</dbReference>
<keyword evidence="9" id="KW-0645">Protease</keyword>
<evidence type="ECO:0000256" key="6">
    <source>
        <dbReference type="ARBA" id="ARBA00023136"/>
    </source>
</evidence>
<evidence type="ECO:0000256" key="3">
    <source>
        <dbReference type="ARBA" id="ARBA00022692"/>
    </source>
</evidence>
<dbReference type="InterPro" id="IPR050925">
    <property type="entry name" value="Rhomboid_protease_S54"/>
</dbReference>
<evidence type="ECO:0000256" key="4">
    <source>
        <dbReference type="ARBA" id="ARBA00022801"/>
    </source>
</evidence>
<feature type="transmembrane region" description="Helical" evidence="7">
    <location>
        <begin position="125"/>
        <end position="143"/>
    </location>
</feature>
<evidence type="ECO:0000259" key="8">
    <source>
        <dbReference type="Pfam" id="PF01694"/>
    </source>
</evidence>
<keyword evidence="5 7" id="KW-1133">Transmembrane helix</keyword>
<feature type="transmembrane region" description="Helical" evidence="7">
    <location>
        <begin position="100"/>
        <end position="119"/>
    </location>
</feature>
<proteinExistence type="inferred from homology"/>
<reference evidence="9" key="1">
    <citation type="journal article" date="2020" name="mSystems">
        <title>Genome- and Community-Level Interaction Insights into Carbon Utilization and Element Cycling Functions of Hydrothermarchaeota in Hydrothermal Sediment.</title>
        <authorList>
            <person name="Zhou Z."/>
            <person name="Liu Y."/>
            <person name="Xu W."/>
            <person name="Pan J."/>
            <person name="Luo Z.H."/>
            <person name="Li M."/>
        </authorList>
    </citation>
    <scope>NUCLEOTIDE SEQUENCE [LARGE SCALE GENOMIC DNA]</scope>
    <source>
        <strain evidence="9">SpSt-70</strain>
    </source>
</reference>
<dbReference type="AlphaFoldDB" id="A0A7V3ZJ26"/>
<dbReference type="SUPFAM" id="SSF144091">
    <property type="entry name" value="Rhomboid-like"/>
    <property type="match status" value="1"/>
</dbReference>
<evidence type="ECO:0000256" key="5">
    <source>
        <dbReference type="ARBA" id="ARBA00022989"/>
    </source>
</evidence>
<name>A0A7V3ZJ26_DICTH</name>
<dbReference type="GO" id="GO:0006508">
    <property type="term" value="P:proteolysis"/>
    <property type="evidence" value="ECO:0007669"/>
    <property type="project" value="UniProtKB-KW"/>
</dbReference>
<comment type="similarity">
    <text evidence="2">Belongs to the peptidase S54 family.</text>
</comment>
<feature type="domain" description="Peptidase S54 rhomboid" evidence="8">
    <location>
        <begin position="63"/>
        <end position="216"/>
    </location>
</feature>